<keyword evidence="1" id="KW-0812">Transmembrane</keyword>
<keyword evidence="1" id="KW-0472">Membrane</keyword>
<dbReference type="RefSeq" id="WP_009597463.1">
    <property type="nucleotide sequence ID" value="NZ_DAINTP010000106.1"/>
</dbReference>
<proteinExistence type="predicted"/>
<protein>
    <submittedName>
        <fullName evidence="2">Uncharacterized protein</fullName>
    </submittedName>
</protein>
<evidence type="ECO:0000313" key="3">
    <source>
        <dbReference type="Proteomes" id="UP000187417"/>
    </source>
</evidence>
<accession>A0A1Q6F317</accession>
<dbReference type="Proteomes" id="UP000187417">
    <property type="component" value="Unassembled WGS sequence"/>
</dbReference>
<gene>
    <name evidence="2" type="ORF">BHV66_09725</name>
</gene>
<sequence length="114" mass="12844">MRKYKRNIGAVLLLVLFAWYWSSVTLFPHAHNIDGHIYVHSHPFSGTSNNPGHSHTPQQFQLIAHLSLLVMMVATLVAFALRLLGVSFIFKTQKPAVRQDAPIRIYGLRAPPVC</sequence>
<feature type="transmembrane region" description="Helical" evidence="1">
    <location>
        <begin position="62"/>
        <end position="84"/>
    </location>
</feature>
<reference evidence="2 3" key="1">
    <citation type="journal article" date="2016" name="Nat. Biotechnol.">
        <title>Measurement of bacterial replication rates in microbial communities.</title>
        <authorList>
            <person name="Brown C.T."/>
            <person name="Olm M.R."/>
            <person name="Thomas B.C."/>
            <person name="Banfield J.F."/>
        </authorList>
    </citation>
    <scope>NUCLEOTIDE SEQUENCE [LARGE SCALE GENOMIC DNA]</scope>
    <source>
        <strain evidence="2">CAG:67_53_122</strain>
    </source>
</reference>
<keyword evidence="1" id="KW-1133">Transmembrane helix</keyword>
<comment type="caution">
    <text evidence="2">The sequence shown here is derived from an EMBL/GenBank/DDBJ whole genome shotgun (WGS) entry which is preliminary data.</text>
</comment>
<name>A0A1Q6F317_9BACT</name>
<dbReference type="AlphaFoldDB" id="A0A1Q6F317"/>
<dbReference type="EMBL" id="MNQH01000041">
    <property type="protein sequence ID" value="OKY93247.1"/>
    <property type="molecule type" value="Genomic_DNA"/>
</dbReference>
<evidence type="ECO:0000313" key="2">
    <source>
        <dbReference type="EMBL" id="OKY93247.1"/>
    </source>
</evidence>
<evidence type="ECO:0000256" key="1">
    <source>
        <dbReference type="SAM" id="Phobius"/>
    </source>
</evidence>
<organism evidence="2 3">
    <name type="scientific">Alistipes putredinis</name>
    <dbReference type="NCBI Taxonomy" id="28117"/>
    <lineage>
        <taxon>Bacteria</taxon>
        <taxon>Pseudomonadati</taxon>
        <taxon>Bacteroidota</taxon>
        <taxon>Bacteroidia</taxon>
        <taxon>Bacteroidales</taxon>
        <taxon>Rikenellaceae</taxon>
        <taxon>Alistipes</taxon>
    </lineage>
</organism>